<evidence type="ECO:0008006" key="3">
    <source>
        <dbReference type="Google" id="ProtNLM"/>
    </source>
</evidence>
<protein>
    <recommendedName>
        <fullName evidence="3">YdhG-like domain-containing protein</fullName>
    </recommendedName>
</protein>
<dbReference type="EMBL" id="FNCG01000027">
    <property type="protein sequence ID" value="SDI66669.1"/>
    <property type="molecule type" value="Genomic_DNA"/>
</dbReference>
<gene>
    <name evidence="1" type="ORF">SAMN05192573_1279</name>
</gene>
<reference evidence="2" key="1">
    <citation type="submission" date="2016-10" db="EMBL/GenBank/DDBJ databases">
        <authorList>
            <person name="Varghese N."/>
            <person name="Submissions S."/>
        </authorList>
    </citation>
    <scope>NUCLEOTIDE SEQUENCE [LARGE SCALE GENOMIC DNA]</scope>
    <source>
        <strain evidence="2">Gh-67</strain>
    </source>
</reference>
<sequence length="161" mass="18947">MPKDEVTDLLFFMRTFPSEVRERALWLRDFVWDLYPQANELIYDNYNALAVGWSPTEKMSHIFCSFAIYRGVNYNTHFGFYWGSELSDPQKILIGEGKQYRYLLVNDIEAFPQQEVKKLVDEAWQNSLAKVKDAKQLIHGKTIVKMVSDNKREKKLKASKK</sequence>
<proteinExistence type="predicted"/>
<evidence type="ECO:0000313" key="1">
    <source>
        <dbReference type="EMBL" id="SDI66669.1"/>
    </source>
</evidence>
<evidence type="ECO:0000313" key="2">
    <source>
        <dbReference type="Proteomes" id="UP000199705"/>
    </source>
</evidence>
<dbReference type="Proteomes" id="UP000199705">
    <property type="component" value="Unassembled WGS sequence"/>
</dbReference>
<keyword evidence="2" id="KW-1185">Reference proteome</keyword>
<dbReference type="SUPFAM" id="SSF159888">
    <property type="entry name" value="YdhG-like"/>
    <property type="match status" value="1"/>
</dbReference>
<organism evidence="1 2">
    <name type="scientific">Mucilaginibacter gossypii</name>
    <dbReference type="NCBI Taxonomy" id="551996"/>
    <lineage>
        <taxon>Bacteria</taxon>
        <taxon>Pseudomonadati</taxon>
        <taxon>Bacteroidota</taxon>
        <taxon>Sphingobacteriia</taxon>
        <taxon>Sphingobacteriales</taxon>
        <taxon>Sphingobacteriaceae</taxon>
        <taxon>Mucilaginibacter</taxon>
    </lineage>
</organism>
<name>A0A1G8MFC0_9SPHI</name>
<dbReference type="STRING" id="551996.SAMN05192573_1279"/>
<dbReference type="AlphaFoldDB" id="A0A1G8MFC0"/>
<dbReference type="RefSeq" id="WP_091175887.1">
    <property type="nucleotide sequence ID" value="NZ_FNCG01000027.1"/>
</dbReference>
<accession>A0A1G8MFC0</accession>